<accession>A0ABV0WA65</accession>
<name>A0ABV0WA65_9TELE</name>
<sequence length="139" mass="15720">MDSLRAAGEQQTLLRNKSDAKIKLVNSVDVLKRKKPAIPYEQRSGLAVQFLCIPINHEMRLLPCMINMFGLSIPPTCWGKKYRLSNVKNSFSPHCESFVLLSQIKILSSGRPITAIPLCSSGIYQSFPLRSAFWCYSQR</sequence>
<evidence type="ECO:0000313" key="2">
    <source>
        <dbReference type="Proteomes" id="UP001444071"/>
    </source>
</evidence>
<organism evidence="1 2">
    <name type="scientific">Xenotaenia resolanae</name>
    <dbReference type="NCBI Taxonomy" id="208358"/>
    <lineage>
        <taxon>Eukaryota</taxon>
        <taxon>Metazoa</taxon>
        <taxon>Chordata</taxon>
        <taxon>Craniata</taxon>
        <taxon>Vertebrata</taxon>
        <taxon>Euteleostomi</taxon>
        <taxon>Actinopterygii</taxon>
        <taxon>Neopterygii</taxon>
        <taxon>Teleostei</taxon>
        <taxon>Neoteleostei</taxon>
        <taxon>Acanthomorphata</taxon>
        <taxon>Ovalentaria</taxon>
        <taxon>Atherinomorphae</taxon>
        <taxon>Cyprinodontiformes</taxon>
        <taxon>Goodeidae</taxon>
        <taxon>Xenotaenia</taxon>
    </lineage>
</organism>
<protein>
    <submittedName>
        <fullName evidence="1">Uncharacterized protein</fullName>
    </submittedName>
</protein>
<evidence type="ECO:0000313" key="1">
    <source>
        <dbReference type="EMBL" id="MEQ2265648.1"/>
    </source>
</evidence>
<gene>
    <name evidence="1" type="ORF">XENORESO_010543</name>
</gene>
<keyword evidence="2" id="KW-1185">Reference proteome</keyword>
<comment type="caution">
    <text evidence="1">The sequence shown here is derived from an EMBL/GenBank/DDBJ whole genome shotgun (WGS) entry which is preliminary data.</text>
</comment>
<proteinExistence type="predicted"/>
<dbReference type="Proteomes" id="UP001444071">
    <property type="component" value="Unassembled WGS sequence"/>
</dbReference>
<dbReference type="EMBL" id="JAHRIM010033281">
    <property type="protein sequence ID" value="MEQ2265648.1"/>
    <property type="molecule type" value="Genomic_DNA"/>
</dbReference>
<reference evidence="1 2" key="1">
    <citation type="submission" date="2021-06" db="EMBL/GenBank/DDBJ databases">
        <authorList>
            <person name="Palmer J.M."/>
        </authorList>
    </citation>
    <scope>NUCLEOTIDE SEQUENCE [LARGE SCALE GENOMIC DNA]</scope>
    <source>
        <strain evidence="1 2">XR_2019</strain>
        <tissue evidence="1">Muscle</tissue>
    </source>
</reference>